<feature type="domain" description="Cas12f1-like TNB" evidence="3">
    <location>
        <begin position="3"/>
        <end position="48"/>
    </location>
</feature>
<comment type="caution">
    <text evidence="4">The sequence shown here is derived from an EMBL/GenBank/DDBJ whole genome shotgun (WGS) entry which is preliminary data.</text>
</comment>
<keyword evidence="1" id="KW-0238">DNA-binding</keyword>
<proteinExistence type="predicted"/>
<evidence type="ECO:0000313" key="5">
    <source>
        <dbReference type="Proteomes" id="UP001597045"/>
    </source>
</evidence>
<feature type="region of interest" description="Disordered" evidence="2">
    <location>
        <begin position="64"/>
        <end position="135"/>
    </location>
</feature>
<keyword evidence="5" id="KW-1185">Reference proteome</keyword>
<evidence type="ECO:0000313" key="4">
    <source>
        <dbReference type="EMBL" id="MFD1045590.1"/>
    </source>
</evidence>
<protein>
    <submittedName>
        <fullName evidence="4">Zinc ribbon domain-containing protein</fullName>
    </submittedName>
</protein>
<gene>
    <name evidence="4" type="ORF">ACFQ1S_08380</name>
</gene>
<evidence type="ECO:0000256" key="2">
    <source>
        <dbReference type="SAM" id="MobiDB-lite"/>
    </source>
</evidence>
<dbReference type="EMBL" id="JBHTIS010000347">
    <property type="protein sequence ID" value="MFD1045590.1"/>
    <property type="molecule type" value="Genomic_DNA"/>
</dbReference>
<organism evidence="4 5">
    <name type="scientific">Kibdelosporangium lantanae</name>
    <dbReference type="NCBI Taxonomy" id="1497396"/>
    <lineage>
        <taxon>Bacteria</taxon>
        <taxon>Bacillati</taxon>
        <taxon>Actinomycetota</taxon>
        <taxon>Actinomycetes</taxon>
        <taxon>Pseudonocardiales</taxon>
        <taxon>Pseudonocardiaceae</taxon>
        <taxon>Kibdelosporangium</taxon>
    </lineage>
</organism>
<accession>A0ABW3M6R9</accession>
<reference evidence="5" key="1">
    <citation type="journal article" date="2019" name="Int. J. Syst. Evol. Microbiol.">
        <title>The Global Catalogue of Microorganisms (GCM) 10K type strain sequencing project: providing services to taxonomists for standard genome sequencing and annotation.</title>
        <authorList>
            <consortium name="The Broad Institute Genomics Platform"/>
            <consortium name="The Broad Institute Genome Sequencing Center for Infectious Disease"/>
            <person name="Wu L."/>
            <person name="Ma J."/>
        </authorList>
    </citation>
    <scope>NUCLEOTIDE SEQUENCE [LARGE SCALE GENOMIC DNA]</scope>
    <source>
        <strain evidence="5">JCM 31486</strain>
    </source>
</reference>
<sequence>MGVPAAYTSQRCSVCRTVDPVSRESQAVYRCTACGHFENADVNAAKNVLADGLSVAACGDLGSTRSVKQEPAGNRKGLPLQPRLTGWNPPATVVGRTSTPPQAPPAGGSGATNHPVSVHTPESEERTLVDQGLQH</sequence>
<name>A0ABW3M6R9_9PSEU</name>
<dbReference type="InterPro" id="IPR010095">
    <property type="entry name" value="Cas12f1-like_TNB"/>
</dbReference>
<evidence type="ECO:0000259" key="3">
    <source>
        <dbReference type="Pfam" id="PF07282"/>
    </source>
</evidence>
<dbReference type="Pfam" id="PF07282">
    <property type="entry name" value="Cas12f1-like_TNB"/>
    <property type="match status" value="1"/>
</dbReference>
<evidence type="ECO:0000256" key="1">
    <source>
        <dbReference type="ARBA" id="ARBA00023125"/>
    </source>
</evidence>
<dbReference type="Proteomes" id="UP001597045">
    <property type="component" value="Unassembled WGS sequence"/>
</dbReference>